<proteinExistence type="predicted"/>
<organism evidence="2 3">
    <name type="scientific">Lysobacter korlensis</name>
    <dbReference type="NCBI Taxonomy" id="553636"/>
    <lineage>
        <taxon>Bacteria</taxon>
        <taxon>Pseudomonadati</taxon>
        <taxon>Pseudomonadota</taxon>
        <taxon>Gammaproteobacteria</taxon>
        <taxon>Lysobacterales</taxon>
        <taxon>Lysobacteraceae</taxon>
        <taxon>Lysobacter</taxon>
    </lineage>
</organism>
<evidence type="ECO:0000313" key="2">
    <source>
        <dbReference type="EMBL" id="MFC0679730.1"/>
    </source>
</evidence>
<dbReference type="EMBL" id="JBHLTG010000004">
    <property type="protein sequence ID" value="MFC0679730.1"/>
    <property type="molecule type" value="Genomic_DNA"/>
</dbReference>
<accession>A0ABV6RRX4</accession>
<dbReference type="Pfam" id="PF09834">
    <property type="entry name" value="DUF2061"/>
    <property type="match status" value="1"/>
</dbReference>
<sequence>MALIQGAAIHRTLSFAAVHFCVAFLVGYAMTGSVLVGSALALVEPAFDTVAFYLDERGWQHIERRRSAELLAAPG</sequence>
<gene>
    <name evidence="2" type="ORF">ACFFGH_17970</name>
</gene>
<dbReference type="InterPro" id="IPR018638">
    <property type="entry name" value="DUF2061_membrane"/>
</dbReference>
<name>A0ABV6RRX4_9GAMM</name>
<evidence type="ECO:0000259" key="1">
    <source>
        <dbReference type="Pfam" id="PF09834"/>
    </source>
</evidence>
<protein>
    <submittedName>
        <fullName evidence="2">DUF2061 domain-containing protein</fullName>
    </submittedName>
</protein>
<dbReference type="RefSeq" id="WP_386671276.1">
    <property type="nucleotide sequence ID" value="NZ_JBHLTG010000004.1"/>
</dbReference>
<comment type="caution">
    <text evidence="2">The sequence shown here is derived from an EMBL/GenBank/DDBJ whole genome shotgun (WGS) entry which is preliminary data.</text>
</comment>
<keyword evidence="3" id="KW-1185">Reference proteome</keyword>
<dbReference type="Proteomes" id="UP001589896">
    <property type="component" value="Unassembled WGS sequence"/>
</dbReference>
<evidence type="ECO:0000313" key="3">
    <source>
        <dbReference type="Proteomes" id="UP001589896"/>
    </source>
</evidence>
<reference evidence="2 3" key="1">
    <citation type="submission" date="2024-09" db="EMBL/GenBank/DDBJ databases">
        <authorList>
            <person name="Sun Q."/>
            <person name="Mori K."/>
        </authorList>
    </citation>
    <scope>NUCLEOTIDE SEQUENCE [LARGE SCALE GENOMIC DNA]</scope>
    <source>
        <strain evidence="2 3">KCTC 23076</strain>
    </source>
</reference>
<feature type="domain" description="DUF2061" evidence="1">
    <location>
        <begin position="12"/>
        <end position="60"/>
    </location>
</feature>